<dbReference type="HOGENOM" id="CLU_1687824_0_0_1"/>
<evidence type="ECO:0000313" key="2">
    <source>
        <dbReference type="Proteomes" id="UP000054279"/>
    </source>
</evidence>
<dbReference type="InterPro" id="IPR017853">
    <property type="entry name" value="GH"/>
</dbReference>
<organism evidence="1 2">
    <name type="scientific">Sphaerobolus stellatus (strain SS14)</name>
    <dbReference type="NCBI Taxonomy" id="990650"/>
    <lineage>
        <taxon>Eukaryota</taxon>
        <taxon>Fungi</taxon>
        <taxon>Dikarya</taxon>
        <taxon>Basidiomycota</taxon>
        <taxon>Agaricomycotina</taxon>
        <taxon>Agaricomycetes</taxon>
        <taxon>Phallomycetidae</taxon>
        <taxon>Geastrales</taxon>
        <taxon>Sphaerobolaceae</taxon>
        <taxon>Sphaerobolus</taxon>
    </lineage>
</organism>
<dbReference type="Gene3D" id="3.20.20.80">
    <property type="entry name" value="Glycosidases"/>
    <property type="match status" value="1"/>
</dbReference>
<dbReference type="OrthoDB" id="73875at2759"/>
<reference evidence="1 2" key="1">
    <citation type="submission" date="2014-06" db="EMBL/GenBank/DDBJ databases">
        <title>Evolutionary Origins and Diversification of the Mycorrhizal Mutualists.</title>
        <authorList>
            <consortium name="DOE Joint Genome Institute"/>
            <consortium name="Mycorrhizal Genomics Consortium"/>
            <person name="Kohler A."/>
            <person name="Kuo A."/>
            <person name="Nagy L.G."/>
            <person name="Floudas D."/>
            <person name="Copeland A."/>
            <person name="Barry K.W."/>
            <person name="Cichocki N."/>
            <person name="Veneault-Fourrey C."/>
            <person name="LaButti K."/>
            <person name="Lindquist E.A."/>
            <person name="Lipzen A."/>
            <person name="Lundell T."/>
            <person name="Morin E."/>
            <person name="Murat C."/>
            <person name="Riley R."/>
            <person name="Ohm R."/>
            <person name="Sun H."/>
            <person name="Tunlid A."/>
            <person name="Henrissat B."/>
            <person name="Grigoriev I.V."/>
            <person name="Hibbett D.S."/>
            <person name="Martin F."/>
        </authorList>
    </citation>
    <scope>NUCLEOTIDE SEQUENCE [LARGE SCALE GENOMIC DNA]</scope>
    <source>
        <strain evidence="1 2">SS14</strain>
    </source>
</reference>
<sequence>MKKKIDTFFTKLGPCRFAPRFSFLTFLQELHANPPTSKPILSATAHIHPWNDAMGSPSQNVTALAELLDFVEIEDRAIYKIWDLTVVFESFQNNGSDIPWIKPTGPNSPLDDSCTDPQFQKGSATSAVKLWTAAGMSVDRLVSLRPGELRLRLCLQ</sequence>
<keyword evidence="2" id="KW-1185">Reference proteome</keyword>
<dbReference type="GO" id="GO:0016787">
    <property type="term" value="F:hydrolase activity"/>
    <property type="evidence" value="ECO:0007669"/>
    <property type="project" value="UniProtKB-KW"/>
</dbReference>
<keyword evidence="1" id="KW-0378">Hydrolase</keyword>
<evidence type="ECO:0000313" key="1">
    <source>
        <dbReference type="EMBL" id="KIJ24922.1"/>
    </source>
</evidence>
<protein>
    <submittedName>
        <fullName evidence="1">Glycoside hydrolase family 18 protein</fullName>
    </submittedName>
</protein>
<dbReference type="EMBL" id="KN837447">
    <property type="protein sequence ID" value="KIJ24922.1"/>
    <property type="molecule type" value="Genomic_DNA"/>
</dbReference>
<dbReference type="AlphaFoldDB" id="A0A0C9U782"/>
<dbReference type="Proteomes" id="UP000054279">
    <property type="component" value="Unassembled WGS sequence"/>
</dbReference>
<proteinExistence type="predicted"/>
<accession>A0A0C9U782</accession>
<dbReference type="SUPFAM" id="SSF51445">
    <property type="entry name" value="(Trans)glycosidases"/>
    <property type="match status" value="1"/>
</dbReference>
<gene>
    <name evidence="1" type="ORF">M422DRAFT_56202</name>
</gene>
<name>A0A0C9U782_SPHS4</name>